<dbReference type="InterPro" id="IPR010260">
    <property type="entry name" value="AlpA"/>
</dbReference>
<dbReference type="InterPro" id="IPR052931">
    <property type="entry name" value="Prophage_regulatory_activator"/>
</dbReference>
<dbReference type="KEGG" id="pre:PCA10_07550"/>
<dbReference type="HOGENOM" id="CLU_140176_15_1_6"/>
<organism evidence="1 2">
    <name type="scientific">Metapseudomonas resinovorans NBRC 106553</name>
    <dbReference type="NCBI Taxonomy" id="1245471"/>
    <lineage>
        <taxon>Bacteria</taxon>
        <taxon>Pseudomonadati</taxon>
        <taxon>Pseudomonadota</taxon>
        <taxon>Gammaproteobacteria</taxon>
        <taxon>Pseudomonadales</taxon>
        <taxon>Pseudomonadaceae</taxon>
        <taxon>Metapseudomonas</taxon>
    </lineage>
</organism>
<reference evidence="1 2" key="1">
    <citation type="journal article" date="2013" name="Genome Announc.">
        <title>Complete Genome Sequence of the Carbazole Degrader Pseudomonas resinovorans Strain CA10 (NBRC 106553).</title>
        <authorList>
            <person name="Shintani M."/>
            <person name="Hosoyama A."/>
            <person name="Ohji S."/>
            <person name="Tsuchikane K."/>
            <person name="Takarada H."/>
            <person name="Yamazoe A."/>
            <person name="Fujita N."/>
            <person name="Nojiri H."/>
        </authorList>
    </citation>
    <scope>NUCLEOTIDE SEQUENCE [LARGE SCALE GENOMIC DNA]</scope>
    <source>
        <strain evidence="1 2">NBRC 106553</strain>
    </source>
</reference>
<evidence type="ECO:0000313" key="2">
    <source>
        <dbReference type="Proteomes" id="UP000015503"/>
    </source>
</evidence>
<protein>
    <submittedName>
        <fullName evidence="1">Uncharacterized protein</fullName>
    </submittedName>
</protein>
<dbReference type="RefSeq" id="WP_016490689.1">
    <property type="nucleotide sequence ID" value="NC_021499.1"/>
</dbReference>
<proteinExistence type="predicted"/>
<dbReference type="Pfam" id="PF05930">
    <property type="entry name" value="Phage_AlpA"/>
    <property type="match status" value="1"/>
</dbReference>
<dbReference type="EMBL" id="AP013068">
    <property type="protein sequence ID" value="BAN46487.1"/>
    <property type="molecule type" value="Genomic_DNA"/>
</dbReference>
<evidence type="ECO:0000313" key="1">
    <source>
        <dbReference type="EMBL" id="BAN46487.1"/>
    </source>
</evidence>
<dbReference type="PANTHER" id="PTHR36154:SF1">
    <property type="entry name" value="DNA-BINDING TRANSCRIPTIONAL ACTIVATOR ALPA"/>
    <property type="match status" value="1"/>
</dbReference>
<dbReference type="Proteomes" id="UP000015503">
    <property type="component" value="Chromosome"/>
</dbReference>
<dbReference type="Gene3D" id="1.10.238.160">
    <property type="match status" value="1"/>
</dbReference>
<sequence length="68" mass="7821">MAAKTQQSRRIMRLPTVKEKSGLGRTMIYDLMKEGRFPKCRRIAGSHIVGWDSWEIEAWVAEQLGEDA</sequence>
<dbReference type="PANTHER" id="PTHR36154">
    <property type="entry name" value="DNA-BINDING TRANSCRIPTIONAL ACTIVATOR ALPA"/>
    <property type="match status" value="1"/>
</dbReference>
<dbReference type="OrthoDB" id="8455288at2"/>
<gene>
    <name evidence="1" type="ORF">PCA10_07550</name>
</gene>
<dbReference type="eggNOG" id="COG3311">
    <property type="taxonomic scope" value="Bacteria"/>
</dbReference>
<name>S6ACJ8_METRE</name>
<dbReference type="AlphaFoldDB" id="S6ACJ8"/>
<keyword evidence="2" id="KW-1185">Reference proteome</keyword>
<accession>S6ACJ8</accession>
<dbReference type="STRING" id="1245471.PCA10_07550"/>
<dbReference type="PATRIC" id="fig|1245471.3.peg.761"/>